<evidence type="ECO:0008006" key="2">
    <source>
        <dbReference type="Google" id="ProtNLM"/>
    </source>
</evidence>
<organism evidence="1">
    <name type="scientific">marine sediment metagenome</name>
    <dbReference type="NCBI Taxonomy" id="412755"/>
    <lineage>
        <taxon>unclassified sequences</taxon>
        <taxon>metagenomes</taxon>
        <taxon>ecological metagenomes</taxon>
    </lineage>
</organism>
<sequence>MKIESTTFKDNKLIPPKYTCDGDNVNPPLVIRDVPENAKSLVLVVDDPDAPGGTWVHWTVWNISPNIKEIPENSCPQNSVEGMTDSGRSGYSGPCPPYGTHRYFFKLFALNTTLDLDTSVKAADIEKEIEENILAKAQLVGLYRRQ</sequence>
<dbReference type="CDD" id="cd00865">
    <property type="entry name" value="PEBP_bact_arch"/>
    <property type="match status" value="1"/>
</dbReference>
<comment type="caution">
    <text evidence="1">The sequence shown here is derived from an EMBL/GenBank/DDBJ whole genome shotgun (WGS) entry which is preliminary data.</text>
</comment>
<dbReference type="PANTHER" id="PTHR30289">
    <property type="entry name" value="UNCHARACTERIZED PROTEIN YBCL-RELATED"/>
    <property type="match status" value="1"/>
</dbReference>
<dbReference type="InterPro" id="IPR008914">
    <property type="entry name" value="PEBP"/>
</dbReference>
<evidence type="ECO:0000313" key="1">
    <source>
        <dbReference type="EMBL" id="GAG57902.1"/>
    </source>
</evidence>
<dbReference type="InterPro" id="IPR036610">
    <property type="entry name" value="PEBP-like_sf"/>
</dbReference>
<dbReference type="Gene3D" id="3.90.280.10">
    <property type="entry name" value="PEBP-like"/>
    <property type="match status" value="1"/>
</dbReference>
<reference evidence="1" key="1">
    <citation type="journal article" date="2014" name="Front. Microbiol.">
        <title>High frequency of phylogenetically diverse reductive dehalogenase-homologous genes in deep subseafloor sedimentary metagenomes.</title>
        <authorList>
            <person name="Kawai M."/>
            <person name="Futagami T."/>
            <person name="Toyoda A."/>
            <person name="Takaki Y."/>
            <person name="Nishi S."/>
            <person name="Hori S."/>
            <person name="Arai W."/>
            <person name="Tsubouchi T."/>
            <person name="Morono Y."/>
            <person name="Uchiyama I."/>
            <person name="Ito T."/>
            <person name="Fujiyama A."/>
            <person name="Inagaki F."/>
            <person name="Takami H."/>
        </authorList>
    </citation>
    <scope>NUCLEOTIDE SEQUENCE</scope>
    <source>
        <strain evidence="1">Expedition CK06-06</strain>
    </source>
</reference>
<dbReference type="SUPFAM" id="SSF49777">
    <property type="entry name" value="PEBP-like"/>
    <property type="match status" value="1"/>
</dbReference>
<proteinExistence type="predicted"/>
<accession>X0ZIF6</accession>
<protein>
    <recommendedName>
        <fullName evidence="2">YbhB/YbcL family Raf kinase inhibitor-like protein</fullName>
    </recommendedName>
</protein>
<name>X0ZIF6_9ZZZZ</name>
<gene>
    <name evidence="1" type="ORF">S01H4_03518</name>
</gene>
<dbReference type="EMBL" id="BART01000869">
    <property type="protein sequence ID" value="GAG57902.1"/>
    <property type="molecule type" value="Genomic_DNA"/>
</dbReference>
<dbReference type="Pfam" id="PF01161">
    <property type="entry name" value="PBP"/>
    <property type="match status" value="1"/>
</dbReference>
<dbReference type="NCBIfam" id="TIGR00481">
    <property type="entry name" value="YbhB/YbcL family Raf kinase inhibitor-like protein"/>
    <property type="match status" value="1"/>
</dbReference>
<dbReference type="PANTHER" id="PTHR30289:SF1">
    <property type="entry name" value="PEBP (PHOSPHATIDYLETHANOLAMINE-BINDING PROTEIN) FAMILY PROTEIN"/>
    <property type="match status" value="1"/>
</dbReference>
<dbReference type="AlphaFoldDB" id="X0ZIF6"/>
<dbReference type="InterPro" id="IPR005247">
    <property type="entry name" value="YbhB_YbcL/LppC-like"/>
</dbReference>